<dbReference type="InterPro" id="IPR000209">
    <property type="entry name" value="Peptidase_S8/S53_dom"/>
</dbReference>
<dbReference type="PROSITE" id="PS51892">
    <property type="entry name" value="SUBTILASE"/>
    <property type="match status" value="1"/>
</dbReference>
<feature type="active site" description="Charge relay system" evidence="8">
    <location>
        <position position="154"/>
    </location>
</feature>
<keyword evidence="4 8" id="KW-0645">Protease</keyword>
<dbReference type="InterPro" id="IPR034213">
    <property type="entry name" value="S8_Vpr-like"/>
</dbReference>
<evidence type="ECO:0000256" key="6">
    <source>
        <dbReference type="ARBA" id="ARBA00022801"/>
    </source>
</evidence>
<dbReference type="GO" id="GO:0008233">
    <property type="term" value="F:peptidase activity"/>
    <property type="evidence" value="ECO:0007669"/>
    <property type="project" value="UniProtKB-KW"/>
</dbReference>
<feature type="chain" id="PRO_5045639214" evidence="10">
    <location>
        <begin position="22"/>
        <end position="747"/>
    </location>
</feature>
<dbReference type="InterPro" id="IPR023828">
    <property type="entry name" value="Peptidase_S8_Ser-AS"/>
</dbReference>
<dbReference type="InterPro" id="IPR032879">
    <property type="entry name" value="FixG_C"/>
</dbReference>
<proteinExistence type="inferred from homology"/>
<dbReference type="Proteomes" id="UP001519294">
    <property type="component" value="Unassembled WGS sequence"/>
</dbReference>
<dbReference type="Gene3D" id="3.40.50.200">
    <property type="entry name" value="Peptidase S8/S53 domain"/>
    <property type="match status" value="1"/>
</dbReference>
<dbReference type="InterPro" id="IPR013783">
    <property type="entry name" value="Ig-like_fold"/>
</dbReference>
<evidence type="ECO:0000256" key="10">
    <source>
        <dbReference type="SAM" id="SignalP"/>
    </source>
</evidence>
<dbReference type="SUPFAM" id="SSF52025">
    <property type="entry name" value="PA domain"/>
    <property type="match status" value="1"/>
</dbReference>
<evidence type="ECO:0000256" key="2">
    <source>
        <dbReference type="ARBA" id="ARBA00022512"/>
    </source>
</evidence>
<accession>A0ABS4SBS9</accession>
<feature type="domain" description="PA" evidence="12">
    <location>
        <begin position="343"/>
        <end position="418"/>
    </location>
</feature>
<feature type="active site" description="Charge relay system" evidence="8">
    <location>
        <position position="194"/>
    </location>
</feature>
<comment type="caution">
    <text evidence="14">The sequence shown here is derived from an EMBL/GenBank/DDBJ whole genome shotgun (WGS) entry which is preliminary data.</text>
</comment>
<gene>
    <name evidence="14" type="ORF">J2Z81_002956</name>
</gene>
<keyword evidence="5 10" id="KW-0732">Signal</keyword>
<feature type="domain" description="Peptidase S8/S53" evidence="11">
    <location>
        <begin position="145"/>
        <end position="519"/>
    </location>
</feature>
<feature type="active site" description="Charge relay system" evidence="8">
    <location>
        <position position="481"/>
    </location>
</feature>
<reference evidence="14 15" key="1">
    <citation type="submission" date="2021-03" db="EMBL/GenBank/DDBJ databases">
        <title>Genomic Encyclopedia of Type Strains, Phase IV (KMG-IV): sequencing the most valuable type-strain genomes for metagenomic binning, comparative biology and taxonomic classification.</title>
        <authorList>
            <person name="Goeker M."/>
        </authorList>
    </citation>
    <scope>NUCLEOTIDE SEQUENCE [LARGE SCALE GENOMIC DNA]</scope>
    <source>
        <strain evidence="14 15">DSM 25790</strain>
    </source>
</reference>
<dbReference type="EC" id="3.4.21.-" evidence="14"/>
<evidence type="ECO:0000256" key="1">
    <source>
        <dbReference type="ARBA" id="ARBA00011073"/>
    </source>
</evidence>
<dbReference type="InterPro" id="IPR046450">
    <property type="entry name" value="PA_dom_sf"/>
</dbReference>
<evidence type="ECO:0000256" key="9">
    <source>
        <dbReference type="RuleBase" id="RU003355"/>
    </source>
</evidence>
<dbReference type="Gene3D" id="2.60.40.10">
    <property type="entry name" value="Immunoglobulins"/>
    <property type="match status" value="1"/>
</dbReference>
<evidence type="ECO:0000256" key="7">
    <source>
        <dbReference type="ARBA" id="ARBA00022825"/>
    </source>
</evidence>
<dbReference type="GO" id="GO:0006508">
    <property type="term" value="P:proteolysis"/>
    <property type="evidence" value="ECO:0007669"/>
    <property type="project" value="UniProtKB-KW"/>
</dbReference>
<dbReference type="Pfam" id="PF00082">
    <property type="entry name" value="Peptidase_S8"/>
    <property type="match status" value="1"/>
</dbReference>
<evidence type="ECO:0000259" key="11">
    <source>
        <dbReference type="Pfam" id="PF00082"/>
    </source>
</evidence>
<dbReference type="CDD" id="cd07474">
    <property type="entry name" value="Peptidases_S8_subtilisin_Vpr-like"/>
    <property type="match status" value="1"/>
</dbReference>
<evidence type="ECO:0000313" key="15">
    <source>
        <dbReference type="Proteomes" id="UP001519294"/>
    </source>
</evidence>
<evidence type="ECO:0000313" key="14">
    <source>
        <dbReference type="EMBL" id="MBP2258968.1"/>
    </source>
</evidence>
<organism evidence="14 15">
    <name type="scientific">Virgibacillus alimentarius</name>
    <dbReference type="NCBI Taxonomy" id="698769"/>
    <lineage>
        <taxon>Bacteria</taxon>
        <taxon>Bacillati</taxon>
        <taxon>Bacillota</taxon>
        <taxon>Bacilli</taxon>
        <taxon>Bacillales</taxon>
        <taxon>Bacillaceae</taxon>
        <taxon>Virgibacillus</taxon>
    </lineage>
</organism>
<dbReference type="PANTHER" id="PTHR43806">
    <property type="entry name" value="PEPTIDASE S8"/>
    <property type="match status" value="1"/>
</dbReference>
<dbReference type="PROSITE" id="PS00138">
    <property type="entry name" value="SUBTILASE_SER"/>
    <property type="match status" value="1"/>
</dbReference>
<feature type="signal peptide" evidence="10">
    <location>
        <begin position="1"/>
        <end position="21"/>
    </location>
</feature>
<dbReference type="PRINTS" id="PR00723">
    <property type="entry name" value="SUBTILISIN"/>
</dbReference>
<evidence type="ECO:0000259" key="13">
    <source>
        <dbReference type="Pfam" id="PF11614"/>
    </source>
</evidence>
<dbReference type="Gene3D" id="3.50.30.30">
    <property type="match status" value="1"/>
</dbReference>
<keyword evidence="7 8" id="KW-0720">Serine protease</keyword>
<dbReference type="InterPro" id="IPR036852">
    <property type="entry name" value="Peptidase_S8/S53_dom_sf"/>
</dbReference>
<dbReference type="Pfam" id="PF11614">
    <property type="entry name" value="FixG_C"/>
    <property type="match status" value="1"/>
</dbReference>
<comment type="similarity">
    <text evidence="1 8 9">Belongs to the peptidase S8 family.</text>
</comment>
<dbReference type="InterPro" id="IPR003137">
    <property type="entry name" value="PA_domain"/>
</dbReference>
<keyword evidence="15" id="KW-1185">Reference proteome</keyword>
<name>A0ABS4SBS9_9BACI</name>
<dbReference type="InterPro" id="IPR023827">
    <property type="entry name" value="Peptidase_S8_Asp-AS"/>
</dbReference>
<dbReference type="InterPro" id="IPR050131">
    <property type="entry name" value="Peptidase_S8_subtilisin-like"/>
</dbReference>
<keyword evidence="2" id="KW-0134">Cell wall</keyword>
<evidence type="ECO:0000256" key="3">
    <source>
        <dbReference type="ARBA" id="ARBA00022525"/>
    </source>
</evidence>
<feature type="domain" description="FixG C-terminal immunoglobulin-like" evidence="13">
    <location>
        <begin position="564"/>
        <end position="635"/>
    </location>
</feature>
<dbReference type="Pfam" id="PF02225">
    <property type="entry name" value="PA"/>
    <property type="match status" value="1"/>
</dbReference>
<evidence type="ECO:0000256" key="5">
    <source>
        <dbReference type="ARBA" id="ARBA00022729"/>
    </source>
</evidence>
<evidence type="ECO:0000256" key="4">
    <source>
        <dbReference type="ARBA" id="ARBA00022670"/>
    </source>
</evidence>
<keyword evidence="3" id="KW-0964">Secreted</keyword>
<dbReference type="PROSITE" id="PS00136">
    <property type="entry name" value="SUBTILASE_ASP"/>
    <property type="match status" value="1"/>
</dbReference>
<evidence type="ECO:0000256" key="8">
    <source>
        <dbReference type="PROSITE-ProRule" id="PRU01240"/>
    </source>
</evidence>
<evidence type="ECO:0000259" key="12">
    <source>
        <dbReference type="Pfam" id="PF02225"/>
    </source>
</evidence>
<dbReference type="InterPro" id="IPR022398">
    <property type="entry name" value="Peptidase_S8_His-AS"/>
</dbReference>
<dbReference type="PANTHER" id="PTHR43806:SF65">
    <property type="entry name" value="SERINE PROTEASE APRX"/>
    <property type="match status" value="1"/>
</dbReference>
<dbReference type="InterPro" id="IPR015500">
    <property type="entry name" value="Peptidase_S8_subtilisin-rel"/>
</dbReference>
<sequence>MRYLIFLLASIFVFTSWPAYAYSFDNDLPPIDVEIKEDPHKKHDQDKEDEKVSIIVEVKGDPKKHKKYLEIHHPFVEVVATYDKLFHGLALKAKPERLEKMKSLEFIKAIHPVRTYEAVAQSPVKKDKNPNAVIPSQINTTNYTGKGVKVGVVDTGIDYEHPDLKSNYSGGYDLVDLDKDPMETEEDEGMPTLHGTHVAGIIAADGDLQGVAPDAEIYAYRALGPGGRGTSVQVIAALEQAVEDGMDVVNLSLGNSVNGPDYPTSIAVNRAVEHGTSVVTANGNDGPKKWTVGSPATATKALAVGASTRPQRIPFLYEPKEEKAIPLVTMMGAKDWTFEKSLPIVDAEDPKANVAGKIAIIERGKIPFQELAIEMQEQGAEALLIVNNEKGMFQGVIENKEDIEIPVASISKEDGNWLRKQMNGKSLHIDTAYQETKTDIALFSSRGPVTINWDIKPDIVAPGANILSTVPDGYQELQGTSMAAPHVAGALALMKEARPNWSHAQIVGALKTTAVPIQNEKKHNYDPIVQGTGDIQVERAIATKTIIHDPLISFGKIKPYKETNSMKLTIENTTNKKQTYTFDIPKKQKGLTWNLPQTFTLNKKEKKEIPIELSVTSPELKKGVHQGWITLHQKDETFQLPYLFVNETADYPKAMGFELSLKTFSDDTYIYRLYLTEDAKNIEVNLYNPDTLMHERTLLEEEDLSKGMNEGKLKKTKASKPGRYLALITVQLEDGTYESQAVELFIE</sequence>
<dbReference type="SUPFAM" id="SSF52743">
    <property type="entry name" value="Subtilisin-like"/>
    <property type="match status" value="1"/>
</dbReference>
<dbReference type="EMBL" id="JAGIKX010000044">
    <property type="protein sequence ID" value="MBP2258968.1"/>
    <property type="molecule type" value="Genomic_DNA"/>
</dbReference>
<keyword evidence="6 8" id="KW-0378">Hydrolase</keyword>
<protein>
    <submittedName>
        <fullName evidence="14">Minor extracellular serine protease Vpr</fullName>
        <ecNumber evidence="14">3.4.21.-</ecNumber>
    </submittedName>
</protein>
<dbReference type="PROSITE" id="PS00137">
    <property type="entry name" value="SUBTILASE_HIS"/>
    <property type="match status" value="1"/>
</dbReference>
<dbReference type="RefSeq" id="WP_226371657.1">
    <property type="nucleotide sequence ID" value="NZ_JAGIKX010000044.1"/>
</dbReference>